<feature type="compositionally biased region" description="Basic and acidic residues" evidence="1">
    <location>
        <begin position="29"/>
        <end position="43"/>
    </location>
</feature>
<proteinExistence type="predicted"/>
<organism evidence="2 3">
    <name type="scientific">Eumeta variegata</name>
    <name type="common">Bagworm moth</name>
    <name type="synonym">Eumeta japonica</name>
    <dbReference type="NCBI Taxonomy" id="151549"/>
    <lineage>
        <taxon>Eukaryota</taxon>
        <taxon>Metazoa</taxon>
        <taxon>Ecdysozoa</taxon>
        <taxon>Arthropoda</taxon>
        <taxon>Hexapoda</taxon>
        <taxon>Insecta</taxon>
        <taxon>Pterygota</taxon>
        <taxon>Neoptera</taxon>
        <taxon>Endopterygota</taxon>
        <taxon>Lepidoptera</taxon>
        <taxon>Glossata</taxon>
        <taxon>Ditrysia</taxon>
        <taxon>Tineoidea</taxon>
        <taxon>Psychidae</taxon>
        <taxon>Oiketicinae</taxon>
        <taxon>Eumeta</taxon>
    </lineage>
</organism>
<gene>
    <name evidence="2" type="ORF">EVAR_77025_1</name>
</gene>
<name>A0A4C1SFP8_EUMVA</name>
<protein>
    <submittedName>
        <fullName evidence="2">Uncharacterized protein</fullName>
    </submittedName>
</protein>
<comment type="caution">
    <text evidence="2">The sequence shown here is derived from an EMBL/GenBank/DDBJ whole genome shotgun (WGS) entry which is preliminary data.</text>
</comment>
<evidence type="ECO:0000313" key="2">
    <source>
        <dbReference type="EMBL" id="GBP00834.1"/>
    </source>
</evidence>
<accession>A0A4C1SFP8</accession>
<feature type="region of interest" description="Disordered" evidence="1">
    <location>
        <begin position="26"/>
        <end position="50"/>
    </location>
</feature>
<dbReference type="AlphaFoldDB" id="A0A4C1SFP8"/>
<sequence length="123" mass="13554">MPTLAYQALYIRVLVHHTDVALSIQTNQRTDKRSNQSESHEAVNKTSIELPSRARLREPTFASRNASASAYTALEVAQLLASNDTLKLRLSLLESCKSFTCEVGKPTLLHRSASSPRGGVRSM</sequence>
<evidence type="ECO:0000256" key="1">
    <source>
        <dbReference type="SAM" id="MobiDB-lite"/>
    </source>
</evidence>
<evidence type="ECO:0000313" key="3">
    <source>
        <dbReference type="Proteomes" id="UP000299102"/>
    </source>
</evidence>
<keyword evidence="3" id="KW-1185">Reference proteome</keyword>
<dbReference type="Proteomes" id="UP000299102">
    <property type="component" value="Unassembled WGS sequence"/>
</dbReference>
<reference evidence="2 3" key="1">
    <citation type="journal article" date="2019" name="Commun. Biol.">
        <title>The bagworm genome reveals a unique fibroin gene that provides high tensile strength.</title>
        <authorList>
            <person name="Kono N."/>
            <person name="Nakamura H."/>
            <person name="Ohtoshi R."/>
            <person name="Tomita M."/>
            <person name="Numata K."/>
            <person name="Arakawa K."/>
        </authorList>
    </citation>
    <scope>NUCLEOTIDE SEQUENCE [LARGE SCALE GENOMIC DNA]</scope>
</reference>
<dbReference type="EMBL" id="BGZK01000006">
    <property type="protein sequence ID" value="GBP00834.1"/>
    <property type="molecule type" value="Genomic_DNA"/>
</dbReference>